<gene>
    <name evidence="2" type="ORF">BCR38DRAFT_460135</name>
</gene>
<reference evidence="2 3" key="1">
    <citation type="submission" date="2016-07" db="EMBL/GenBank/DDBJ databases">
        <title>Pervasive Adenine N6-methylation of Active Genes in Fungi.</title>
        <authorList>
            <consortium name="DOE Joint Genome Institute"/>
            <person name="Mondo S.J."/>
            <person name="Dannebaum R.O."/>
            <person name="Kuo R.C."/>
            <person name="Labutti K."/>
            <person name="Haridas S."/>
            <person name="Kuo A."/>
            <person name="Salamov A."/>
            <person name="Ahrendt S.R."/>
            <person name="Lipzen A."/>
            <person name="Sullivan W."/>
            <person name="Andreopoulos W.B."/>
            <person name="Clum A."/>
            <person name="Lindquist E."/>
            <person name="Daum C."/>
            <person name="Ramamoorthy G.K."/>
            <person name="Gryganskyi A."/>
            <person name="Culley D."/>
            <person name="Magnuson J.K."/>
            <person name="James T.Y."/>
            <person name="O'Malley M.A."/>
            <person name="Stajich J.E."/>
            <person name="Spatafora J.W."/>
            <person name="Visel A."/>
            <person name="Grigoriev I.V."/>
        </authorList>
    </citation>
    <scope>NUCLEOTIDE SEQUENCE [LARGE SCALE GENOMIC DNA]</scope>
    <source>
        <strain evidence="2 3">CBS 129021</strain>
    </source>
</reference>
<evidence type="ECO:0000313" key="3">
    <source>
        <dbReference type="Proteomes" id="UP000193689"/>
    </source>
</evidence>
<organism evidence="2 3">
    <name type="scientific">Pseudomassariella vexata</name>
    <dbReference type="NCBI Taxonomy" id="1141098"/>
    <lineage>
        <taxon>Eukaryota</taxon>
        <taxon>Fungi</taxon>
        <taxon>Dikarya</taxon>
        <taxon>Ascomycota</taxon>
        <taxon>Pezizomycotina</taxon>
        <taxon>Sordariomycetes</taxon>
        <taxon>Xylariomycetidae</taxon>
        <taxon>Amphisphaeriales</taxon>
        <taxon>Pseudomassariaceae</taxon>
        <taxon>Pseudomassariella</taxon>
    </lineage>
</organism>
<feature type="transmembrane region" description="Helical" evidence="1">
    <location>
        <begin position="486"/>
        <end position="513"/>
    </location>
</feature>
<accession>A0A1Y2DLR9</accession>
<evidence type="ECO:0000256" key="1">
    <source>
        <dbReference type="SAM" id="Phobius"/>
    </source>
</evidence>
<dbReference type="PANTHER" id="PTHR37544:SF1">
    <property type="entry name" value="PHOSPHORIBOSYLAMINOIMIDAZOLE-SUCCINOCARBOXAMIDE SYNTHASE"/>
    <property type="match status" value="1"/>
</dbReference>
<proteinExistence type="predicted"/>
<dbReference type="InParanoid" id="A0A1Y2DLR9"/>
<dbReference type="GeneID" id="63778589"/>
<protein>
    <submittedName>
        <fullName evidence="2">Uncharacterized protein</fullName>
    </submittedName>
</protein>
<dbReference type="OrthoDB" id="5332281at2759"/>
<feature type="transmembrane region" description="Helical" evidence="1">
    <location>
        <begin position="652"/>
        <end position="673"/>
    </location>
</feature>
<dbReference type="PANTHER" id="PTHR37544">
    <property type="entry name" value="SPRAY-RELATED"/>
    <property type="match status" value="1"/>
</dbReference>
<evidence type="ECO:0000313" key="2">
    <source>
        <dbReference type="EMBL" id="ORY60223.1"/>
    </source>
</evidence>
<dbReference type="STRING" id="1141098.A0A1Y2DLR9"/>
<feature type="transmembrane region" description="Helical" evidence="1">
    <location>
        <begin position="52"/>
        <end position="72"/>
    </location>
</feature>
<keyword evidence="1" id="KW-0472">Membrane</keyword>
<comment type="caution">
    <text evidence="2">The sequence shown here is derived from an EMBL/GenBank/DDBJ whole genome shotgun (WGS) entry which is preliminary data.</text>
</comment>
<dbReference type="InterPro" id="IPR021840">
    <property type="entry name" value="DUF3433"/>
</dbReference>
<keyword evidence="1" id="KW-1133">Transmembrane helix</keyword>
<feature type="transmembrane region" description="Helical" evidence="1">
    <location>
        <begin position="610"/>
        <end position="632"/>
    </location>
</feature>
<feature type="transmembrane region" description="Helical" evidence="1">
    <location>
        <begin position="115"/>
        <end position="139"/>
    </location>
</feature>
<keyword evidence="3" id="KW-1185">Reference proteome</keyword>
<feature type="transmembrane region" description="Helical" evidence="1">
    <location>
        <begin position="12"/>
        <end position="32"/>
    </location>
</feature>
<dbReference type="EMBL" id="MCFJ01000012">
    <property type="protein sequence ID" value="ORY60223.1"/>
    <property type="molecule type" value="Genomic_DNA"/>
</dbReference>
<keyword evidence="1" id="KW-0812">Transmembrane</keyword>
<sequence>MWNSLWLRTEVLISFAVLFIAMLLVTALLYHFSEANQGLSVQDSARHYAWTYGPTAFLTIVLSMWNQMDFAARILAPWKELKDGPTSVERSLMLDYIMPLVPVTLWNALKRRHWAVVSPLLGFFLLELTTVFSTGLLVLQPTTMRRDNVALSAMSEFDGSDFHLNRTDSNIGPNPTVLFYGTRLQGLGYPTGVSGDLAVPDFIPRDAGSIPPGANYSAIAPGVRVGLDCEYLPGLNGTRTHLPWWSILASFWVANITTPSCNLTNIIVAEGPDHNMYHQENATQAYEGYFGDYICDQSYDYSLPTTGLPNPANASAEHRIIMSMADLRFTPFDPMNNEPDLIYMNNLTVAVCKPYYTMGKYEVTYLDATGASMKAMTANFVSNTTSDIHGFASANLGAAVQYSVEKAYLGTGGQDWVLSVQVPSFYQILSAMNDNATIGVFMDAQRLIESGTEAFKGIATELIHEYMMKPANNSITGSFLFSENRLWVRALSVGFMCAFLAILSALSILMVFIRPVNVAPREPGSIAATATILTASPALHSLLGGLASAPWSTMRKTLSPFQFRSRVASDLDKNFCIEPIGITEQQLPPYAHEDHPASVRPFKWWTPMAITWWFSALAVVVPLLAVAALEVIQHNSDQYQGFVDVNPEGFAVTHGFATYVPAAVAFCVAGLFASMRLSVSILAPWMALKRGSATASQSVFLSLTAKVPPHRLFLALKSRNFGVALILIANFVAAWLPIIVSGLYVVTPVPDIQPISLQQSDVFDFKLNNLFYSDNMAGTNTGLILYSNLSYPRWTHDDLAFNALQATNSELSGSSPGVQMPFATHMMATRPSLNCTAVSATSRQAGRPYYESTDVPSGKVELQVNTTLPWACDRAVNVTTVPWQQYFLLPNDTTPAYFGTASVLRWSPSRVDGYGAVDTDFNHRLATSYAEDSVANWVGGYGCPSLAVTLGRGSVTPFHNSKNKTSYNYDTDIASIVCYQNFQTVNTSVTLSLPSMTFEKDHPPVPDESTARYLLNQLSGFSSHIFEFPINTLLLTLTSATENRTVPGIDGNDPDANYLDAFTTVLATQKQNVTIDSITGNANVPNLIDATRKLYSTYMTQAISFNMRSTSLDAKVSTPDSAEAAASFPTLHGLVSVPGRLRLVQQAGPKIALQAMLAFMVLCAIAGRLLLRGVDAVVPYNPCTIAGTAALLTDGEICTSKIIPLGSEWMSDDELRGRGVFEGWMFSLGWWQSGEDGSRWKYGVDIGYIVDYDGNGVAA</sequence>
<name>A0A1Y2DLR9_9PEZI</name>
<dbReference type="Proteomes" id="UP000193689">
    <property type="component" value="Unassembled WGS sequence"/>
</dbReference>
<dbReference type="Pfam" id="PF11915">
    <property type="entry name" value="DUF3433"/>
    <property type="match status" value="2"/>
</dbReference>
<dbReference type="RefSeq" id="XP_040712657.1">
    <property type="nucleotide sequence ID" value="XM_040862377.1"/>
</dbReference>
<dbReference type="AlphaFoldDB" id="A0A1Y2DLR9"/>
<feature type="transmembrane region" description="Helical" evidence="1">
    <location>
        <begin position="721"/>
        <end position="746"/>
    </location>
</feature>